<dbReference type="InterPro" id="IPR016024">
    <property type="entry name" value="ARM-type_fold"/>
</dbReference>
<organism evidence="15 16">
    <name type="scientific">Brachionus calyciflorus</name>
    <dbReference type="NCBI Taxonomy" id="104777"/>
    <lineage>
        <taxon>Eukaryota</taxon>
        <taxon>Metazoa</taxon>
        <taxon>Spiralia</taxon>
        <taxon>Gnathifera</taxon>
        <taxon>Rotifera</taxon>
        <taxon>Eurotatoria</taxon>
        <taxon>Monogononta</taxon>
        <taxon>Pseudotrocha</taxon>
        <taxon>Ploima</taxon>
        <taxon>Brachionidae</taxon>
        <taxon>Brachionus</taxon>
    </lineage>
</organism>
<reference evidence="15" key="1">
    <citation type="submission" date="2021-02" db="EMBL/GenBank/DDBJ databases">
        <authorList>
            <person name="Nowell W R."/>
        </authorList>
    </citation>
    <scope>NUCLEOTIDE SEQUENCE</scope>
    <source>
        <strain evidence="15">Ploen Becks lab</strain>
    </source>
</reference>
<accession>A0A814AAM9</accession>
<evidence type="ECO:0000256" key="9">
    <source>
        <dbReference type="ARBA" id="ARBA00067327"/>
    </source>
</evidence>
<gene>
    <name evidence="15" type="ORF">OXX778_LOCUS11932</name>
</gene>
<feature type="compositionally biased region" description="Basic and acidic residues" evidence="13">
    <location>
        <begin position="328"/>
        <end position="337"/>
    </location>
</feature>
<keyword evidence="7" id="KW-0539">Nucleus</keyword>
<keyword evidence="3" id="KW-0813">Transport</keyword>
<evidence type="ECO:0000256" key="5">
    <source>
        <dbReference type="ARBA" id="ARBA00022737"/>
    </source>
</evidence>
<feature type="region of interest" description="Disordered" evidence="13">
    <location>
        <begin position="327"/>
        <end position="363"/>
    </location>
</feature>
<evidence type="ECO:0000256" key="10">
    <source>
        <dbReference type="ARBA" id="ARBA00076938"/>
    </source>
</evidence>
<keyword evidence="5" id="KW-0677">Repeat</keyword>
<dbReference type="InterPro" id="IPR001494">
    <property type="entry name" value="Importin-beta_N"/>
</dbReference>
<dbReference type="GO" id="GO:0005737">
    <property type="term" value="C:cytoplasm"/>
    <property type="evidence" value="ECO:0007669"/>
    <property type="project" value="UniProtKB-SubCell"/>
</dbReference>
<evidence type="ECO:0000256" key="2">
    <source>
        <dbReference type="ARBA" id="ARBA00004496"/>
    </source>
</evidence>
<dbReference type="InterPro" id="IPR058584">
    <property type="entry name" value="IMB1_TNPO1-like_TPR"/>
</dbReference>
<evidence type="ECO:0000256" key="4">
    <source>
        <dbReference type="ARBA" id="ARBA00022490"/>
    </source>
</evidence>
<sequence>MEHDWKPQPDGLQQIIQLLKESQSIDNTVQKNVQKKLEELNKYPDFNNYLIFILTKLTEQDEATRSLSGLILKNNAKAFFDKFPDYCKEFIKRECLSCIGDQSQLIRATIGILITTIVSKSGLHTWPQLLPTLCQSMESDNYAHCEGAFGALQKICEDSHEQLDSDQVNKPLDYLIPKFLKYFRHNNAKIRSHAIACINQFITFKSQALMNNMDLFLENLFVLADDNDLDVRKNVCKALVMLLEVKIDKLMPHMNAIIQYMIIRTQDDDETVALEACEFWLVLADQELCYDILKPHITTLTPVLVRSMKYSELDIILLKGDVDEDQNVPDRDEDIRPRFHKTKMHGTKTDEQMDDEDQEEKDDDTVSEWNLRKCSAAALDVLSNIFHEEILPVLLPILKETLFHQNWEIKESGILVLGAIAEGCYNGLTAHLDQLIPYLIQCLSDKKPLVRSIACWTLSRYAHWVVHQPVDSYLKPLVEELLKKILDSNKRVQEAACSAFATLEEEASYELVPFLNQILDCLVVAFRKYQAKNLLILYDAVGTLADSVGSHLNKQEYIVKLMPPLIEKWNSLRDEDKNLFPLLECLSSVATALQTGFLPYCEPVYKRCICLVKQTLEQCELYNANPDQYECPDKDFMVVGLDLLSGLAEGMGSQMAPLVTNSEILPLVYQCMKDPVSEVRQSSFALMGDLTKACFENIKPVLNDFMQILSMNLNPEYISVCNNAIWAIGEIAIQYGPDMSQFIGLFLEPLIEIINRPNTPKTLLENTAITIGRLGLVCPQQVAPYLQSFIRIWCSSLRSIRDNEEKDSAFRGVCHLISLNPAGVVNDFVFFCDAIASWNNPKPDLKDMFLKILGGFKNQVGDDNWRQFFEQVPPQLKQRLSALYAL</sequence>
<dbReference type="GO" id="GO:0006606">
    <property type="term" value="P:protein import into nucleus"/>
    <property type="evidence" value="ECO:0007669"/>
    <property type="project" value="InterPro"/>
</dbReference>
<dbReference type="InterPro" id="IPR040122">
    <property type="entry name" value="Importin_beta"/>
</dbReference>
<dbReference type="FunFam" id="1.25.10.10:FF:000028">
    <property type="entry name" value="Transportin-1 isoform 1"/>
    <property type="match status" value="1"/>
</dbReference>
<comment type="caution">
    <text evidence="15">The sequence shown here is derived from an EMBL/GenBank/DDBJ whole genome shotgun (WGS) entry which is preliminary data.</text>
</comment>
<evidence type="ECO:0000313" key="16">
    <source>
        <dbReference type="Proteomes" id="UP000663879"/>
    </source>
</evidence>
<dbReference type="Proteomes" id="UP000663879">
    <property type="component" value="Unassembled WGS sequence"/>
</dbReference>
<evidence type="ECO:0000256" key="1">
    <source>
        <dbReference type="ARBA" id="ARBA00004123"/>
    </source>
</evidence>
<dbReference type="GO" id="GO:0031981">
    <property type="term" value="C:nuclear lumen"/>
    <property type="evidence" value="ECO:0007669"/>
    <property type="project" value="UniProtKB-ARBA"/>
</dbReference>
<dbReference type="Pfam" id="PF13513">
    <property type="entry name" value="HEAT_EZ"/>
    <property type="match status" value="1"/>
</dbReference>
<keyword evidence="4" id="KW-0963">Cytoplasm</keyword>
<comment type="subcellular location">
    <subcellularLocation>
        <location evidence="2">Cytoplasm</location>
    </subcellularLocation>
    <subcellularLocation>
        <location evidence="1">Nucleus</location>
    </subcellularLocation>
</comment>
<comment type="similarity">
    <text evidence="8">Belongs to the importin beta family. Importin beta-2 subfamily.</text>
</comment>
<dbReference type="PROSITE" id="PS50077">
    <property type="entry name" value="HEAT_REPEAT"/>
    <property type="match status" value="1"/>
</dbReference>
<evidence type="ECO:0000259" key="14">
    <source>
        <dbReference type="SMART" id="SM00913"/>
    </source>
</evidence>
<dbReference type="SUPFAM" id="SSF48371">
    <property type="entry name" value="ARM repeat"/>
    <property type="match status" value="1"/>
</dbReference>
<protein>
    <recommendedName>
        <fullName evidence="9">Transportin-1</fullName>
    </recommendedName>
    <alternativeName>
        <fullName evidence="10">Importin beta-2</fullName>
    </alternativeName>
    <alternativeName>
        <fullName evidence="11">Karyopherin beta-2</fullName>
    </alternativeName>
</protein>
<evidence type="ECO:0000256" key="11">
    <source>
        <dbReference type="ARBA" id="ARBA00080641"/>
    </source>
</evidence>
<dbReference type="Pfam" id="PF03810">
    <property type="entry name" value="IBN_N"/>
    <property type="match status" value="1"/>
</dbReference>
<evidence type="ECO:0000256" key="12">
    <source>
        <dbReference type="PROSITE-ProRule" id="PRU00103"/>
    </source>
</evidence>
<dbReference type="AlphaFoldDB" id="A0A814AAM9"/>
<dbReference type="InterPro" id="IPR057672">
    <property type="entry name" value="TPR_IPO4/5"/>
</dbReference>
<evidence type="ECO:0000256" key="13">
    <source>
        <dbReference type="SAM" id="MobiDB-lite"/>
    </source>
</evidence>
<feature type="compositionally biased region" description="Acidic residues" evidence="13">
    <location>
        <begin position="352"/>
        <end position="363"/>
    </location>
</feature>
<keyword evidence="6" id="KW-0653">Protein transport</keyword>
<dbReference type="Pfam" id="PF25780">
    <property type="entry name" value="TPR_IPO5"/>
    <property type="match status" value="1"/>
</dbReference>
<dbReference type="GO" id="GO:0031267">
    <property type="term" value="F:small GTPase binding"/>
    <property type="evidence" value="ECO:0007669"/>
    <property type="project" value="InterPro"/>
</dbReference>
<dbReference type="InterPro" id="IPR021133">
    <property type="entry name" value="HEAT_type_2"/>
</dbReference>
<dbReference type="InterPro" id="IPR011989">
    <property type="entry name" value="ARM-like"/>
</dbReference>
<dbReference type="SMART" id="SM00913">
    <property type="entry name" value="IBN_N"/>
    <property type="match status" value="1"/>
</dbReference>
<dbReference type="PANTHER" id="PTHR10527">
    <property type="entry name" value="IMPORTIN BETA"/>
    <property type="match status" value="1"/>
</dbReference>
<feature type="repeat" description="HEAT" evidence="12">
    <location>
        <begin position="435"/>
        <end position="473"/>
    </location>
</feature>
<proteinExistence type="inferred from homology"/>
<evidence type="ECO:0000256" key="7">
    <source>
        <dbReference type="ARBA" id="ARBA00023242"/>
    </source>
</evidence>
<feature type="domain" description="Importin N-terminal" evidence="14">
    <location>
        <begin position="33"/>
        <end position="101"/>
    </location>
</feature>
<evidence type="ECO:0000256" key="6">
    <source>
        <dbReference type="ARBA" id="ARBA00022927"/>
    </source>
</evidence>
<dbReference type="Gene3D" id="1.25.10.10">
    <property type="entry name" value="Leucine-rich Repeat Variant"/>
    <property type="match status" value="2"/>
</dbReference>
<dbReference type="OrthoDB" id="951172at2759"/>
<name>A0A814AAM9_9BILA</name>
<dbReference type="Pfam" id="PF25574">
    <property type="entry name" value="TPR_IMB1"/>
    <property type="match status" value="1"/>
</dbReference>
<keyword evidence="16" id="KW-1185">Reference proteome</keyword>
<evidence type="ECO:0000256" key="3">
    <source>
        <dbReference type="ARBA" id="ARBA00022448"/>
    </source>
</evidence>
<evidence type="ECO:0000256" key="8">
    <source>
        <dbReference type="ARBA" id="ARBA00038423"/>
    </source>
</evidence>
<dbReference type="EMBL" id="CAJNOC010002086">
    <property type="protein sequence ID" value="CAF0911571.1"/>
    <property type="molecule type" value="Genomic_DNA"/>
</dbReference>
<evidence type="ECO:0000313" key="15">
    <source>
        <dbReference type="EMBL" id="CAF0911571.1"/>
    </source>
</evidence>